<dbReference type="InterPro" id="IPR014942">
    <property type="entry name" value="AbiEii"/>
</dbReference>
<dbReference type="EMBL" id="JNFP01000024">
    <property type="protein sequence ID" value="KIA63228.1"/>
    <property type="molecule type" value="Genomic_DNA"/>
</dbReference>
<sequence>MSINAKAKQLARATGRPVAQIHREFYLIRFLGRVFADPDSPWVLKGGSGLLVRLADDARFSRDIDILRTDIDADRAVTELQQLCSAPSELDPFTFEVRRGKNDPATTHSAQLDTRVYYGAIDLHHFPIDLSIRQTLASDIDHVEPATLLDLADFGHLPPFRCLSLADQIADKIAAMYEAHGPEATPSTRWHDLVDLLLIIGRFPVDATKTQRALQIQQQRRDTLELPPAITRPGPAWEIGYPKVAAETSLPPRLHHLDTALNSLSRFADPLLDLTVTVGTWNPTATRWDTP</sequence>
<organism evidence="1 2">
    <name type="scientific">Nocardia vulneris</name>
    <dbReference type="NCBI Taxonomy" id="1141657"/>
    <lineage>
        <taxon>Bacteria</taxon>
        <taxon>Bacillati</taxon>
        <taxon>Actinomycetota</taxon>
        <taxon>Actinomycetes</taxon>
        <taxon>Mycobacteriales</taxon>
        <taxon>Nocardiaceae</taxon>
        <taxon>Nocardia</taxon>
    </lineage>
</organism>
<evidence type="ECO:0000313" key="2">
    <source>
        <dbReference type="Proteomes" id="UP000031364"/>
    </source>
</evidence>
<gene>
    <name evidence="1" type="ORF">FG87_20440</name>
</gene>
<evidence type="ECO:0008006" key="3">
    <source>
        <dbReference type="Google" id="ProtNLM"/>
    </source>
</evidence>
<comment type="caution">
    <text evidence="1">The sequence shown here is derived from an EMBL/GenBank/DDBJ whole genome shotgun (WGS) entry which is preliminary data.</text>
</comment>
<reference evidence="1 2" key="1">
    <citation type="journal article" date="2014" name="Int. J. Syst. Evol. Microbiol.">
        <title>Nocardia vulneris sp. nov., isolated from wounds of human patients in North America.</title>
        <authorList>
            <person name="Lasker B.A."/>
            <person name="Bell M."/>
            <person name="Klenk H.P."/>
            <person name="Sproer C."/>
            <person name="Schumann C."/>
            <person name="Schumann P."/>
            <person name="Brown J.M."/>
        </authorList>
    </citation>
    <scope>NUCLEOTIDE SEQUENCE [LARGE SCALE GENOMIC DNA]</scope>
    <source>
        <strain evidence="1 2">W9851</strain>
    </source>
</reference>
<proteinExistence type="predicted"/>
<keyword evidence="2" id="KW-1185">Reference proteome</keyword>
<protein>
    <recommendedName>
        <fullName evidence="3">Nucleotidyl transferase AbiEii/AbiGii toxin family protein</fullName>
    </recommendedName>
</protein>
<dbReference type="Pfam" id="PF08843">
    <property type="entry name" value="AbiEii"/>
    <property type="match status" value="1"/>
</dbReference>
<accession>A0ABR4ZCY5</accession>
<dbReference type="Proteomes" id="UP000031364">
    <property type="component" value="Unassembled WGS sequence"/>
</dbReference>
<evidence type="ECO:0000313" key="1">
    <source>
        <dbReference type="EMBL" id="KIA63228.1"/>
    </source>
</evidence>
<dbReference type="RefSeq" id="WP_043672988.1">
    <property type="nucleotide sequence ID" value="NZ_BDCI01000003.1"/>
</dbReference>
<name>A0ABR4ZCY5_9NOCA</name>